<dbReference type="AlphaFoldDB" id="A0A0J9VPM7"/>
<accession>A0A0J9VPM7</accession>
<gene>
    <name evidence="1" type="ORF">FOXG_20742</name>
</gene>
<evidence type="ECO:0000313" key="1">
    <source>
        <dbReference type="EMBL" id="KNB13004.1"/>
    </source>
</evidence>
<evidence type="ECO:0000313" key="2">
    <source>
        <dbReference type="Proteomes" id="UP000009097"/>
    </source>
</evidence>
<dbReference type="EMBL" id="DS231712">
    <property type="protein sequence ID" value="KNB13004.1"/>
    <property type="molecule type" value="Genomic_DNA"/>
</dbReference>
<sequence length="142" mass="16224">MVLWMSKALIRSCRVCLLPIEHVPGPQTAHSGRKERRPTGKSPPELFLDSHIFWALAPFHWKRQEHMKMAVRLSLFVFPTRIQKPPSQSLQSHSDFSTTAATEEKTMLQAGTFIRGQFETSRMLSTAFCTSNRVSVATRPRE</sequence>
<dbReference type="VEuPathDB" id="FungiDB:FOXG_20742"/>
<dbReference type="Proteomes" id="UP000009097">
    <property type="component" value="Unassembled WGS sequence"/>
</dbReference>
<protein>
    <submittedName>
        <fullName evidence="1">Uncharacterized protein</fullName>
    </submittedName>
</protein>
<proteinExistence type="predicted"/>
<organism evidence="1 2">
    <name type="scientific">Fusarium oxysporum f. sp. lycopersici (strain 4287 / CBS 123668 / FGSC 9935 / NRRL 34936)</name>
    <name type="common">Fusarium vascular wilt of tomato</name>
    <dbReference type="NCBI Taxonomy" id="426428"/>
    <lineage>
        <taxon>Eukaryota</taxon>
        <taxon>Fungi</taxon>
        <taxon>Dikarya</taxon>
        <taxon>Ascomycota</taxon>
        <taxon>Pezizomycotina</taxon>
        <taxon>Sordariomycetes</taxon>
        <taxon>Hypocreomycetidae</taxon>
        <taxon>Hypocreales</taxon>
        <taxon>Nectriaceae</taxon>
        <taxon>Fusarium</taxon>
        <taxon>Fusarium oxysporum species complex</taxon>
    </lineage>
</organism>
<reference evidence="1" key="1">
    <citation type="submission" date="2007-04" db="EMBL/GenBank/DDBJ databases">
        <authorList>
            <consortium name="The Broad Institute Genome Sequencing Platform"/>
            <person name="Birren B."/>
            <person name="Lander E."/>
            <person name="Galagan J."/>
            <person name="Nusbaum C."/>
            <person name="Devon K."/>
            <person name="Ma L.-J."/>
            <person name="Jaffe D."/>
            <person name="Butler J."/>
            <person name="Alvarez P."/>
            <person name="Gnerre S."/>
            <person name="Grabherr M."/>
            <person name="Kleber M."/>
            <person name="Mauceli E."/>
            <person name="Brockman W."/>
            <person name="MacCallum I.A."/>
            <person name="Young S."/>
            <person name="LaButti K."/>
            <person name="DeCaprio D."/>
            <person name="Crawford M."/>
            <person name="Koehrsen M."/>
            <person name="Engels R."/>
            <person name="Montgomery P."/>
            <person name="Pearson M."/>
            <person name="Howarth C."/>
            <person name="Larson L."/>
            <person name="White J."/>
            <person name="O'Leary S."/>
            <person name="Kodira C."/>
            <person name="Zeng Q."/>
            <person name="Yandava C."/>
            <person name="Alvarado L."/>
            <person name="Kistler C."/>
            <person name="Shim W.-B."/>
            <person name="Kang S."/>
            <person name="Woloshuk C."/>
        </authorList>
    </citation>
    <scope>NUCLEOTIDE SEQUENCE</scope>
    <source>
        <strain evidence="1">4287</strain>
    </source>
</reference>
<dbReference type="RefSeq" id="XP_018251049.1">
    <property type="nucleotide sequence ID" value="XM_018401050.1"/>
</dbReference>
<reference evidence="1" key="2">
    <citation type="journal article" date="2010" name="Nature">
        <title>Comparative genomics reveals mobile pathogenicity chromosomes in Fusarium.</title>
        <authorList>
            <person name="Ma L.J."/>
            <person name="van der Does H.C."/>
            <person name="Borkovich K.A."/>
            <person name="Coleman J.J."/>
            <person name="Daboussi M.J."/>
            <person name="Di Pietro A."/>
            <person name="Dufresne M."/>
            <person name="Freitag M."/>
            <person name="Grabherr M."/>
            <person name="Henrissat B."/>
            <person name="Houterman P.M."/>
            <person name="Kang S."/>
            <person name="Shim W.B."/>
            <person name="Woloshuk C."/>
            <person name="Xie X."/>
            <person name="Xu J.R."/>
            <person name="Antoniw J."/>
            <person name="Baker S.E."/>
            <person name="Bluhm B.H."/>
            <person name="Breakspear A."/>
            <person name="Brown D.W."/>
            <person name="Butchko R.A."/>
            <person name="Chapman S."/>
            <person name="Coulson R."/>
            <person name="Coutinho P.M."/>
            <person name="Danchin E.G."/>
            <person name="Diener A."/>
            <person name="Gale L.R."/>
            <person name="Gardiner D.M."/>
            <person name="Goff S."/>
            <person name="Hammond-Kosack K.E."/>
            <person name="Hilburn K."/>
            <person name="Hua-Van A."/>
            <person name="Jonkers W."/>
            <person name="Kazan K."/>
            <person name="Kodira C.D."/>
            <person name="Koehrsen M."/>
            <person name="Kumar L."/>
            <person name="Lee Y.H."/>
            <person name="Li L."/>
            <person name="Manners J.M."/>
            <person name="Miranda-Saavedra D."/>
            <person name="Mukherjee M."/>
            <person name="Park G."/>
            <person name="Park J."/>
            <person name="Park S.Y."/>
            <person name="Proctor R.H."/>
            <person name="Regev A."/>
            <person name="Ruiz-Roldan M.C."/>
            <person name="Sain D."/>
            <person name="Sakthikumar S."/>
            <person name="Sykes S."/>
            <person name="Schwartz D.C."/>
            <person name="Turgeon B.G."/>
            <person name="Wapinski I."/>
            <person name="Yoder O."/>
            <person name="Young S."/>
            <person name="Zeng Q."/>
            <person name="Zhou S."/>
            <person name="Galagan J."/>
            <person name="Cuomo C.A."/>
            <person name="Kistler H.C."/>
            <person name="Rep M."/>
        </authorList>
    </citation>
    <scope>NUCLEOTIDE SEQUENCE [LARGE SCALE GENOMIC DNA]</scope>
    <source>
        <strain evidence="1">4287</strain>
    </source>
</reference>
<dbReference type="KEGG" id="fox:FOXG_20742"/>
<dbReference type="GeneID" id="28961448"/>
<name>A0A0J9VPM7_FUSO4</name>